<dbReference type="Pfam" id="PF09808">
    <property type="entry name" value="SNAPC1"/>
    <property type="match status" value="1"/>
</dbReference>
<dbReference type="PANTHER" id="PTHR15131:SF3">
    <property type="entry name" value="SNRNA-ACTIVATING PROTEIN COMPLEX SUBUNIT 1"/>
    <property type="match status" value="1"/>
</dbReference>
<keyword evidence="2" id="KW-1185">Reference proteome</keyword>
<accession>A0ABR1JZL5</accession>
<organism evidence="1 2">
    <name type="scientific">Marasmiellus scandens</name>
    <dbReference type="NCBI Taxonomy" id="2682957"/>
    <lineage>
        <taxon>Eukaryota</taxon>
        <taxon>Fungi</taxon>
        <taxon>Dikarya</taxon>
        <taxon>Basidiomycota</taxon>
        <taxon>Agaricomycotina</taxon>
        <taxon>Agaricomycetes</taxon>
        <taxon>Agaricomycetidae</taxon>
        <taxon>Agaricales</taxon>
        <taxon>Marasmiineae</taxon>
        <taxon>Omphalotaceae</taxon>
        <taxon>Marasmiellus</taxon>
    </lineage>
</organism>
<evidence type="ECO:0000313" key="1">
    <source>
        <dbReference type="EMBL" id="KAK7468725.1"/>
    </source>
</evidence>
<comment type="caution">
    <text evidence="1">The sequence shown here is derived from an EMBL/GenBank/DDBJ whole genome shotgun (WGS) entry which is preliminary data.</text>
</comment>
<evidence type="ECO:0000313" key="2">
    <source>
        <dbReference type="Proteomes" id="UP001498398"/>
    </source>
</evidence>
<reference evidence="1 2" key="1">
    <citation type="submission" date="2024-01" db="EMBL/GenBank/DDBJ databases">
        <title>A draft genome for the cacao thread blight pathogen Marasmiellus scandens.</title>
        <authorList>
            <person name="Baruah I.K."/>
            <person name="Leung J."/>
            <person name="Bukari Y."/>
            <person name="Amoako-Attah I."/>
            <person name="Meinhardt L.W."/>
            <person name="Bailey B.A."/>
            <person name="Cohen S.P."/>
        </authorList>
    </citation>
    <scope>NUCLEOTIDE SEQUENCE [LARGE SCALE GENOMIC DNA]</scope>
    <source>
        <strain evidence="1 2">GH-19</strain>
    </source>
</reference>
<gene>
    <name evidence="1" type="ORF">VKT23_003228</name>
</gene>
<sequence>MSTSTTLRPVPSMSRGDIILDPAFFTSSLFVNPFRDDIWSLVQLYHEALLTIPQDTNPFTLFKTIWCEQGWDCMHFKVLDARSRETFLNVCFRLFLERTVKTEAPFTRVVALFGLYTFFNTQPSGSAPPLQDVRHIPIPLDHYASLLSLPTSLVTEQLVRLKSAASHILGNLVEAQVFHIIPDSELGAQNPRVLPREVCPDTGDVVIGKRVVGRPTKKDSARRSKKALEGIEDWMETSVLTQRPRETFTAYQQDKSNLLEAIGETGEVERASYEVLERLRQAQAMTMGGQDELLERAEGAAGEGRGLLGLTDA</sequence>
<name>A0ABR1JZL5_9AGAR</name>
<dbReference type="PANTHER" id="PTHR15131">
    <property type="entry name" value="SMALL NUCLEAR RNA ACTIVATING COMPLEX, POLYPEPTIDE 1"/>
    <property type="match status" value="1"/>
</dbReference>
<dbReference type="InterPro" id="IPR019188">
    <property type="entry name" value="SNAPC1"/>
</dbReference>
<proteinExistence type="predicted"/>
<dbReference type="EMBL" id="JBANRG010000003">
    <property type="protein sequence ID" value="KAK7468725.1"/>
    <property type="molecule type" value="Genomic_DNA"/>
</dbReference>
<dbReference type="Proteomes" id="UP001498398">
    <property type="component" value="Unassembled WGS sequence"/>
</dbReference>
<protein>
    <submittedName>
        <fullName evidence="1">Uncharacterized protein</fullName>
    </submittedName>
</protein>